<name>A0A1G7VZE0_9PSED</name>
<sequence>MSTPVQSAPRAHPQPQVRPTPDTPSTSTDTRPALGVRRGDTDRVRAAWKPSTQPETTNADGLFFSQLLIPTVSEEPDHSGFSGSGLSLLPPADGVPTQLIDELAQRLPLHPDGPFNVTLLMPYLGKVQVNASKRENHWSVELGFAKKGVLKRLNPHQRACEGALAAALGQDVDLSFHEALPA</sequence>
<dbReference type="EMBL" id="FNCO01000002">
    <property type="protein sequence ID" value="SDG65073.1"/>
    <property type="molecule type" value="Genomic_DNA"/>
</dbReference>
<accession>A0A1G7VZE0</accession>
<organism evidence="2 3">
    <name type="scientific">Pseudomonas abietaniphila</name>
    <dbReference type="NCBI Taxonomy" id="89065"/>
    <lineage>
        <taxon>Bacteria</taxon>
        <taxon>Pseudomonadati</taxon>
        <taxon>Pseudomonadota</taxon>
        <taxon>Gammaproteobacteria</taxon>
        <taxon>Pseudomonadales</taxon>
        <taxon>Pseudomonadaceae</taxon>
        <taxon>Pseudomonas</taxon>
    </lineage>
</organism>
<evidence type="ECO:0000313" key="2">
    <source>
        <dbReference type="EMBL" id="SDG65073.1"/>
    </source>
</evidence>
<dbReference type="STRING" id="89065.SAMN05216605_102692"/>
<dbReference type="CDD" id="cd17468">
    <property type="entry name" value="T3SS_HrpP_C"/>
    <property type="match status" value="1"/>
</dbReference>
<dbReference type="Proteomes" id="UP000182894">
    <property type="component" value="Unassembled WGS sequence"/>
</dbReference>
<dbReference type="RefSeq" id="WP_074751304.1">
    <property type="nucleotide sequence ID" value="NZ_FNCO01000002.1"/>
</dbReference>
<feature type="region of interest" description="Disordered" evidence="1">
    <location>
        <begin position="1"/>
        <end position="43"/>
    </location>
</feature>
<keyword evidence="3" id="KW-1185">Reference proteome</keyword>
<evidence type="ECO:0000313" key="3">
    <source>
        <dbReference type="Proteomes" id="UP000182894"/>
    </source>
</evidence>
<gene>
    <name evidence="2" type="ORF">SAMN05216605_102692</name>
</gene>
<dbReference type="AlphaFoldDB" id="A0A1G7VZE0"/>
<reference evidence="3" key="1">
    <citation type="submission" date="2016-10" db="EMBL/GenBank/DDBJ databases">
        <authorList>
            <person name="Varghese N."/>
            <person name="Submissions S."/>
        </authorList>
    </citation>
    <scope>NUCLEOTIDE SEQUENCE [LARGE SCALE GENOMIC DNA]</scope>
    <source>
        <strain evidence="3">ATCC 700689</strain>
    </source>
</reference>
<proteinExistence type="predicted"/>
<dbReference type="InterPro" id="IPR049757">
    <property type="entry name" value="T3SS_HrpP-like_C"/>
</dbReference>
<dbReference type="OrthoDB" id="6870451at2"/>
<feature type="compositionally biased region" description="Low complexity" evidence="1">
    <location>
        <begin position="23"/>
        <end position="32"/>
    </location>
</feature>
<evidence type="ECO:0000256" key="1">
    <source>
        <dbReference type="SAM" id="MobiDB-lite"/>
    </source>
</evidence>
<evidence type="ECO:0008006" key="4">
    <source>
        <dbReference type="Google" id="ProtNLM"/>
    </source>
</evidence>
<protein>
    <recommendedName>
        <fullName evidence="4">Hook-length control protein FliK</fullName>
    </recommendedName>
</protein>